<evidence type="ECO:0000259" key="1">
    <source>
        <dbReference type="PROSITE" id="PS51352"/>
    </source>
</evidence>
<protein>
    <recommendedName>
        <fullName evidence="1">Thioredoxin domain-containing protein</fullName>
    </recommendedName>
</protein>
<dbReference type="RefSeq" id="WP_346083914.1">
    <property type="nucleotide sequence ID" value="NZ_BAAAZK010000002.1"/>
</dbReference>
<dbReference type="PROSITE" id="PS51352">
    <property type="entry name" value="THIOREDOXIN_2"/>
    <property type="match status" value="1"/>
</dbReference>
<dbReference type="PANTHER" id="PTHR42852:SF13">
    <property type="entry name" value="PROTEIN DIPZ"/>
    <property type="match status" value="1"/>
</dbReference>
<comment type="caution">
    <text evidence="2">The sequence shown here is derived from an EMBL/GenBank/DDBJ whole genome shotgun (WGS) entry which is preliminary data.</text>
</comment>
<dbReference type="InterPro" id="IPR012336">
    <property type="entry name" value="Thioredoxin-like_fold"/>
</dbReference>
<evidence type="ECO:0000313" key="2">
    <source>
        <dbReference type="EMBL" id="GAA4168490.1"/>
    </source>
</evidence>
<dbReference type="CDD" id="cd02966">
    <property type="entry name" value="TlpA_like_family"/>
    <property type="match status" value="1"/>
</dbReference>
<accession>A0ABP7ZRX2</accession>
<dbReference type="Gene3D" id="3.40.30.10">
    <property type="entry name" value="Glutaredoxin"/>
    <property type="match status" value="1"/>
</dbReference>
<organism evidence="2 3">
    <name type="scientific">Sphingobacterium ginsenosidimutans</name>
    <dbReference type="NCBI Taxonomy" id="687845"/>
    <lineage>
        <taxon>Bacteria</taxon>
        <taxon>Pseudomonadati</taxon>
        <taxon>Bacteroidota</taxon>
        <taxon>Sphingobacteriia</taxon>
        <taxon>Sphingobacteriales</taxon>
        <taxon>Sphingobacteriaceae</taxon>
        <taxon>Sphingobacterium</taxon>
    </lineage>
</organism>
<dbReference type="InterPro" id="IPR036249">
    <property type="entry name" value="Thioredoxin-like_sf"/>
</dbReference>
<dbReference type="Proteomes" id="UP001500167">
    <property type="component" value="Unassembled WGS sequence"/>
</dbReference>
<name>A0ABP7ZRX2_9SPHI</name>
<dbReference type="Pfam" id="PF13905">
    <property type="entry name" value="Thioredoxin_8"/>
    <property type="match status" value="1"/>
</dbReference>
<gene>
    <name evidence="2" type="ORF">GCM10022218_03480</name>
</gene>
<proteinExistence type="predicted"/>
<feature type="domain" description="Thioredoxin" evidence="1">
    <location>
        <begin position="221"/>
        <end position="388"/>
    </location>
</feature>
<dbReference type="EMBL" id="BAAAZK010000002">
    <property type="protein sequence ID" value="GAA4168490.1"/>
    <property type="molecule type" value="Genomic_DNA"/>
</dbReference>
<dbReference type="InterPro" id="IPR013766">
    <property type="entry name" value="Thioredoxin_domain"/>
</dbReference>
<keyword evidence="3" id="KW-1185">Reference proteome</keyword>
<evidence type="ECO:0000313" key="3">
    <source>
        <dbReference type="Proteomes" id="UP001500167"/>
    </source>
</evidence>
<dbReference type="SUPFAM" id="SSF52833">
    <property type="entry name" value="Thioredoxin-like"/>
    <property type="match status" value="1"/>
</dbReference>
<dbReference type="PANTHER" id="PTHR42852">
    <property type="entry name" value="THIOL:DISULFIDE INTERCHANGE PROTEIN DSBE"/>
    <property type="match status" value="1"/>
</dbReference>
<sequence>MKKAFYKFFIVINLLTISALVYGQDLKNRLVLNFYDGPNLDGLSMEIRTLENVKYIFSADISDKSKYIFEYPKRLYDSISQIDLGFYGEKYAVKNYIGFSVPFKEDTVTCAGCLFSNKDIVLDLTYLKTDVYPNSIRINPSTGSVERVTAKRHLYSPNDIDAELLVSAVSMESGFSMFNRSPKNKGKTYATMLEEGLNLIQMFPNSSTLLKKLFSTLNFYKESADIKPLFEAFDSDIQSSPTGQQIRRYLEAKFDNLSLINTSTRKTEKVIPDKSRATLLIFSASWCIPCHQMIPLVNQLYGQTKEKLDIVYISIDEPQTEKLWQQMIYDGTIIYRSLSAMDNVKDVKRNYLVDLIPFSYIVEADGKYRSINIRKKDAYEQLVTNYGQ</sequence>
<reference evidence="3" key="1">
    <citation type="journal article" date="2019" name="Int. J. Syst. Evol. Microbiol.">
        <title>The Global Catalogue of Microorganisms (GCM) 10K type strain sequencing project: providing services to taxonomists for standard genome sequencing and annotation.</title>
        <authorList>
            <consortium name="The Broad Institute Genomics Platform"/>
            <consortium name="The Broad Institute Genome Sequencing Center for Infectious Disease"/>
            <person name="Wu L."/>
            <person name="Ma J."/>
        </authorList>
    </citation>
    <scope>NUCLEOTIDE SEQUENCE [LARGE SCALE GENOMIC DNA]</scope>
    <source>
        <strain evidence="3">JCM 16722</strain>
    </source>
</reference>
<dbReference type="InterPro" id="IPR050553">
    <property type="entry name" value="Thioredoxin_ResA/DsbE_sf"/>
</dbReference>